<keyword evidence="2 5" id="KW-0812">Transmembrane</keyword>
<dbReference type="GO" id="GO:0022857">
    <property type="term" value="F:transmembrane transporter activity"/>
    <property type="evidence" value="ECO:0007669"/>
    <property type="project" value="InterPro"/>
</dbReference>
<feature type="transmembrane region" description="Helical" evidence="5">
    <location>
        <begin position="7"/>
        <end position="27"/>
    </location>
</feature>
<accession>A0A2S2Q5U8</accession>
<dbReference type="OrthoDB" id="2261376at2759"/>
<dbReference type="GO" id="GO:0016020">
    <property type="term" value="C:membrane"/>
    <property type="evidence" value="ECO:0007669"/>
    <property type="project" value="UniProtKB-SubCell"/>
</dbReference>
<organism evidence="6">
    <name type="scientific">Sipha flava</name>
    <name type="common">yellow sugarcane aphid</name>
    <dbReference type="NCBI Taxonomy" id="143950"/>
    <lineage>
        <taxon>Eukaryota</taxon>
        <taxon>Metazoa</taxon>
        <taxon>Ecdysozoa</taxon>
        <taxon>Arthropoda</taxon>
        <taxon>Hexapoda</taxon>
        <taxon>Insecta</taxon>
        <taxon>Pterygota</taxon>
        <taxon>Neoptera</taxon>
        <taxon>Paraneoptera</taxon>
        <taxon>Hemiptera</taxon>
        <taxon>Sternorrhyncha</taxon>
        <taxon>Aphidomorpha</taxon>
        <taxon>Aphidoidea</taxon>
        <taxon>Aphididae</taxon>
        <taxon>Sipha</taxon>
    </lineage>
</organism>
<comment type="subcellular location">
    <subcellularLocation>
        <location evidence="1">Membrane</location>
        <topology evidence="1">Multi-pass membrane protein</topology>
    </subcellularLocation>
</comment>
<evidence type="ECO:0000256" key="4">
    <source>
        <dbReference type="ARBA" id="ARBA00023136"/>
    </source>
</evidence>
<name>A0A2S2Q5U8_9HEMI</name>
<dbReference type="InterPro" id="IPR036259">
    <property type="entry name" value="MFS_trans_sf"/>
</dbReference>
<protein>
    <submittedName>
        <fullName evidence="6">Solute carrier family 22 member 5</fullName>
    </submittedName>
</protein>
<evidence type="ECO:0000313" key="6">
    <source>
        <dbReference type="EMBL" id="MBY72971.1"/>
    </source>
</evidence>
<reference evidence="6" key="1">
    <citation type="submission" date="2018-04" db="EMBL/GenBank/DDBJ databases">
        <title>Transcriptome assembly of Sipha flava.</title>
        <authorList>
            <person name="Scully E.D."/>
            <person name="Geib S.M."/>
            <person name="Palmer N.A."/>
            <person name="Koch K."/>
            <person name="Bradshaw J."/>
            <person name="Heng-Moss T."/>
            <person name="Sarath G."/>
        </authorList>
    </citation>
    <scope>NUCLEOTIDE SEQUENCE</scope>
</reference>
<evidence type="ECO:0000256" key="1">
    <source>
        <dbReference type="ARBA" id="ARBA00004141"/>
    </source>
</evidence>
<feature type="transmembrane region" description="Helical" evidence="5">
    <location>
        <begin position="33"/>
        <end position="52"/>
    </location>
</feature>
<sequence length="197" mass="21561">MNFTRLLYPLCRIAATLVYYGLTIGATDIAGDKYLNFSLASFVEIPACLLNWAIMEGMSRKNSLCCVLVLSGVTCFLYILLPASLAMVKLSVFMVSKLAIAVAFSIVYMLTTEIFPTQMRATMVSMCSMLGRIGSMLAPQTTLLGEYFGEYMPMTLFGVAALLAAALTMTLPESKNIKLPDTIDEAERIGNEDKLEV</sequence>
<dbReference type="EMBL" id="GGMS01003768">
    <property type="protein sequence ID" value="MBY72971.1"/>
    <property type="molecule type" value="Transcribed_RNA"/>
</dbReference>
<evidence type="ECO:0000256" key="2">
    <source>
        <dbReference type="ARBA" id="ARBA00022692"/>
    </source>
</evidence>
<feature type="transmembrane region" description="Helical" evidence="5">
    <location>
        <begin position="90"/>
        <end position="110"/>
    </location>
</feature>
<keyword evidence="3 5" id="KW-1133">Transmembrane helix</keyword>
<feature type="transmembrane region" description="Helical" evidence="5">
    <location>
        <begin position="151"/>
        <end position="171"/>
    </location>
</feature>
<dbReference type="AlphaFoldDB" id="A0A2S2Q5U8"/>
<evidence type="ECO:0000256" key="3">
    <source>
        <dbReference type="ARBA" id="ARBA00022989"/>
    </source>
</evidence>
<evidence type="ECO:0000256" key="5">
    <source>
        <dbReference type="SAM" id="Phobius"/>
    </source>
</evidence>
<dbReference type="Pfam" id="PF00083">
    <property type="entry name" value="Sugar_tr"/>
    <property type="match status" value="1"/>
</dbReference>
<gene>
    <name evidence="6" type="primary">Slc22a5</name>
    <name evidence="6" type="ORF">g.182166</name>
</gene>
<dbReference type="SUPFAM" id="SSF103473">
    <property type="entry name" value="MFS general substrate transporter"/>
    <property type="match status" value="1"/>
</dbReference>
<keyword evidence="4 5" id="KW-0472">Membrane</keyword>
<feature type="transmembrane region" description="Helical" evidence="5">
    <location>
        <begin position="64"/>
        <end position="84"/>
    </location>
</feature>
<dbReference type="Gene3D" id="1.20.1250.20">
    <property type="entry name" value="MFS general substrate transporter like domains"/>
    <property type="match status" value="1"/>
</dbReference>
<dbReference type="PANTHER" id="PTHR24064">
    <property type="entry name" value="SOLUTE CARRIER FAMILY 22 MEMBER"/>
    <property type="match status" value="1"/>
</dbReference>
<proteinExistence type="predicted"/>
<dbReference type="InterPro" id="IPR005828">
    <property type="entry name" value="MFS_sugar_transport-like"/>
</dbReference>